<keyword evidence="5 6" id="KW-0472">Membrane</keyword>
<dbReference type="InterPro" id="IPR001851">
    <property type="entry name" value="ABC_transp_permease"/>
</dbReference>
<feature type="transmembrane region" description="Helical" evidence="6">
    <location>
        <begin position="154"/>
        <end position="176"/>
    </location>
</feature>
<reference evidence="7 8" key="1">
    <citation type="submission" date="2018-07" db="EMBL/GenBank/DDBJ databases">
        <title>Genomic Encyclopedia of Type Strains, Phase III (KMG-III): the genomes of soil and plant-associated and newly described type strains.</title>
        <authorList>
            <person name="Whitman W."/>
        </authorList>
    </citation>
    <scope>NUCLEOTIDE SEQUENCE [LARGE SCALE GENOMIC DNA]</scope>
    <source>
        <strain evidence="7 8">CECT 7287</strain>
    </source>
</reference>
<keyword evidence="3 6" id="KW-0812">Transmembrane</keyword>
<name>A0A3D9KQV5_9BACL</name>
<evidence type="ECO:0000313" key="8">
    <source>
        <dbReference type="Proteomes" id="UP000256977"/>
    </source>
</evidence>
<protein>
    <submittedName>
        <fullName evidence="7">Ribose transport system permease protein</fullName>
    </submittedName>
</protein>
<evidence type="ECO:0000256" key="5">
    <source>
        <dbReference type="ARBA" id="ARBA00023136"/>
    </source>
</evidence>
<evidence type="ECO:0000313" key="7">
    <source>
        <dbReference type="EMBL" id="RED89083.1"/>
    </source>
</evidence>
<accession>A0A3D9KQV5</accession>
<organism evidence="7 8">
    <name type="scientific">Cohnella phaseoli</name>
    <dbReference type="NCBI Taxonomy" id="456490"/>
    <lineage>
        <taxon>Bacteria</taxon>
        <taxon>Bacillati</taxon>
        <taxon>Bacillota</taxon>
        <taxon>Bacilli</taxon>
        <taxon>Bacillales</taxon>
        <taxon>Paenibacillaceae</taxon>
        <taxon>Cohnella</taxon>
    </lineage>
</organism>
<gene>
    <name evidence="7" type="ORF">DFP98_10154</name>
</gene>
<feature type="transmembrane region" description="Helical" evidence="6">
    <location>
        <begin position="116"/>
        <end position="134"/>
    </location>
</feature>
<comment type="caution">
    <text evidence="7">The sequence shown here is derived from an EMBL/GenBank/DDBJ whole genome shotgun (WGS) entry which is preliminary data.</text>
</comment>
<feature type="transmembrane region" description="Helical" evidence="6">
    <location>
        <begin position="261"/>
        <end position="280"/>
    </location>
</feature>
<sequence length="316" mass="33438">MPIRAILVKYGIYIVLLLLVFFFSVASDAFLSVDNLLNILRQVSIVGIVAVGMTFVILTAGIDLSIGSIIGVSAVLAAKLMLFGVHPALAFVLTLVAGIVIGLVNTYFIHEIQIPALIVTLATLTALRGIAYIITGGLPVYGLPEGYSFIGQGYVMGIPVPVILMLACFAVGYFVLEKTRFGRYVYGVGSNEEASRLSGVNVRKIKYIAYCLSGFLSALAGLVLLSRVNSGQPTAGTGYELDVIIGVVLGGVSMNGGEGRISGVITGILIMGVLTNGMILLNISEYYQLVVKGAVLLLAVSLDYVSKKRRVKVAHT</sequence>
<dbReference type="Proteomes" id="UP000256977">
    <property type="component" value="Unassembled WGS sequence"/>
</dbReference>
<evidence type="ECO:0000256" key="2">
    <source>
        <dbReference type="ARBA" id="ARBA00022475"/>
    </source>
</evidence>
<feature type="transmembrane region" description="Helical" evidence="6">
    <location>
        <begin position="88"/>
        <end position="109"/>
    </location>
</feature>
<evidence type="ECO:0000256" key="3">
    <source>
        <dbReference type="ARBA" id="ARBA00022692"/>
    </source>
</evidence>
<dbReference type="GO" id="GO:0022857">
    <property type="term" value="F:transmembrane transporter activity"/>
    <property type="evidence" value="ECO:0007669"/>
    <property type="project" value="InterPro"/>
</dbReference>
<dbReference type="OrthoDB" id="9815820at2"/>
<dbReference type="GO" id="GO:0005886">
    <property type="term" value="C:plasma membrane"/>
    <property type="evidence" value="ECO:0007669"/>
    <property type="project" value="UniProtKB-SubCell"/>
</dbReference>
<dbReference type="PANTHER" id="PTHR32196">
    <property type="entry name" value="ABC TRANSPORTER PERMEASE PROTEIN YPHD-RELATED-RELATED"/>
    <property type="match status" value="1"/>
</dbReference>
<dbReference type="CDD" id="cd06579">
    <property type="entry name" value="TM_PBP1_transp_AraH_like"/>
    <property type="match status" value="1"/>
</dbReference>
<comment type="subcellular location">
    <subcellularLocation>
        <location evidence="1">Cell membrane</location>
        <topology evidence="1">Multi-pass membrane protein</topology>
    </subcellularLocation>
</comment>
<proteinExistence type="predicted"/>
<keyword evidence="8" id="KW-1185">Reference proteome</keyword>
<dbReference type="AlphaFoldDB" id="A0A3D9KQV5"/>
<keyword evidence="2" id="KW-1003">Cell membrane</keyword>
<feature type="transmembrane region" description="Helical" evidence="6">
    <location>
        <begin position="207"/>
        <end position="225"/>
    </location>
</feature>
<keyword evidence="4 6" id="KW-1133">Transmembrane helix</keyword>
<dbReference type="EMBL" id="QRDZ01000001">
    <property type="protein sequence ID" value="RED89083.1"/>
    <property type="molecule type" value="Genomic_DNA"/>
</dbReference>
<evidence type="ECO:0000256" key="1">
    <source>
        <dbReference type="ARBA" id="ARBA00004651"/>
    </source>
</evidence>
<dbReference type="Pfam" id="PF02653">
    <property type="entry name" value="BPD_transp_2"/>
    <property type="match status" value="1"/>
</dbReference>
<dbReference type="PANTHER" id="PTHR32196:SF72">
    <property type="entry name" value="RIBOSE IMPORT PERMEASE PROTEIN RBSC"/>
    <property type="match status" value="1"/>
</dbReference>
<evidence type="ECO:0000256" key="6">
    <source>
        <dbReference type="SAM" id="Phobius"/>
    </source>
</evidence>
<feature type="transmembrane region" description="Helical" evidence="6">
    <location>
        <begin position="12"/>
        <end position="33"/>
    </location>
</feature>
<evidence type="ECO:0000256" key="4">
    <source>
        <dbReference type="ARBA" id="ARBA00022989"/>
    </source>
</evidence>
<dbReference type="RefSeq" id="WP_116058553.1">
    <property type="nucleotide sequence ID" value="NZ_QRDZ01000001.1"/>
</dbReference>
<feature type="transmembrane region" description="Helical" evidence="6">
    <location>
        <begin position="39"/>
        <end position="57"/>
    </location>
</feature>